<dbReference type="OrthoDB" id="2015447at2759"/>
<dbReference type="PANTHER" id="PTHR11530">
    <property type="entry name" value="D-AMINO ACID OXIDASE"/>
    <property type="match status" value="1"/>
</dbReference>
<dbReference type="AlphaFoldDB" id="A0A067MF69"/>
<gene>
    <name evidence="8" type="ORF">BOTBODRAFT_36218</name>
</gene>
<dbReference type="Pfam" id="PF01266">
    <property type="entry name" value="DAO"/>
    <property type="match status" value="1"/>
</dbReference>
<sequence length="363" mass="39966">MPRVVIIGAGVIGLSSAIRAQERGHQVTIVAEYLPGDTHGAEYTSPRAGAHHVSETGHEDLWKQGIERETFKVFWEMSEPGSDAEECFFRIPQLQYHGLELVGESPLEFMPDYKVIPKDELPPGIVSGESFTTVTLDPKRYTAYLLGRFRAGGGTVHRAAVKHIREVIDGSLGITIPDALVVCPGVGARSLGGLEDKSVYSIRGQTVLIRAPWITTGMTNKAIKDGQMIWTYIIPRRNGEIILGGSTDENDWDPQPRPDITASILRRNLVFCPDLVPHHLRQNEAEPTVQELESLVIETGCGFRPARKEGIRIETDWFEREDGTRVPMVYNYGHGGGGYQGSWGSATIATNLLADALAAKRLE</sequence>
<dbReference type="SUPFAM" id="SSF51971">
    <property type="entry name" value="Nucleotide-binding domain"/>
    <property type="match status" value="1"/>
</dbReference>
<keyword evidence="3" id="KW-0285">Flavoprotein</keyword>
<organism evidence="8 9">
    <name type="scientific">Botryobasidium botryosum (strain FD-172 SS1)</name>
    <dbReference type="NCBI Taxonomy" id="930990"/>
    <lineage>
        <taxon>Eukaryota</taxon>
        <taxon>Fungi</taxon>
        <taxon>Dikarya</taxon>
        <taxon>Basidiomycota</taxon>
        <taxon>Agaricomycotina</taxon>
        <taxon>Agaricomycetes</taxon>
        <taxon>Cantharellales</taxon>
        <taxon>Botryobasidiaceae</taxon>
        <taxon>Botryobasidium</taxon>
    </lineage>
</organism>
<protein>
    <recommendedName>
        <fullName evidence="7">FAD dependent oxidoreductase domain-containing protein</fullName>
    </recommendedName>
</protein>
<dbReference type="Gene3D" id="3.30.9.10">
    <property type="entry name" value="D-Amino Acid Oxidase, subunit A, domain 2"/>
    <property type="match status" value="1"/>
</dbReference>
<evidence type="ECO:0000313" key="8">
    <source>
        <dbReference type="EMBL" id="KDQ10522.1"/>
    </source>
</evidence>
<dbReference type="SUPFAM" id="SSF54373">
    <property type="entry name" value="FAD-linked reductases, C-terminal domain"/>
    <property type="match status" value="1"/>
</dbReference>
<reference evidence="9" key="1">
    <citation type="journal article" date="2014" name="Proc. Natl. Acad. Sci. U.S.A.">
        <title>Extensive sampling of basidiomycete genomes demonstrates inadequacy of the white-rot/brown-rot paradigm for wood decay fungi.</title>
        <authorList>
            <person name="Riley R."/>
            <person name="Salamov A.A."/>
            <person name="Brown D.W."/>
            <person name="Nagy L.G."/>
            <person name="Floudas D."/>
            <person name="Held B.W."/>
            <person name="Levasseur A."/>
            <person name="Lombard V."/>
            <person name="Morin E."/>
            <person name="Otillar R."/>
            <person name="Lindquist E.A."/>
            <person name="Sun H."/>
            <person name="LaButti K.M."/>
            <person name="Schmutz J."/>
            <person name="Jabbour D."/>
            <person name="Luo H."/>
            <person name="Baker S.E."/>
            <person name="Pisabarro A.G."/>
            <person name="Walton J.D."/>
            <person name="Blanchette R.A."/>
            <person name="Henrissat B."/>
            <person name="Martin F."/>
            <person name="Cullen D."/>
            <person name="Hibbett D.S."/>
            <person name="Grigoriev I.V."/>
        </authorList>
    </citation>
    <scope>NUCLEOTIDE SEQUENCE [LARGE SCALE GENOMIC DNA]</scope>
    <source>
        <strain evidence="9">FD-172 SS1</strain>
    </source>
</reference>
<comment type="similarity">
    <text evidence="2">Belongs to the DAMOX/DASOX family.</text>
</comment>
<evidence type="ECO:0000259" key="7">
    <source>
        <dbReference type="Pfam" id="PF01266"/>
    </source>
</evidence>
<dbReference type="InParanoid" id="A0A067MF69"/>
<dbReference type="GO" id="GO:0005737">
    <property type="term" value="C:cytoplasm"/>
    <property type="evidence" value="ECO:0007669"/>
    <property type="project" value="TreeGrafter"/>
</dbReference>
<keyword evidence="4 6" id="KW-0274">FAD</keyword>
<accession>A0A067MF69</accession>
<dbReference type="PIRSF" id="PIRSF000189">
    <property type="entry name" value="D-aa_oxidase"/>
    <property type="match status" value="1"/>
</dbReference>
<feature type="domain" description="FAD dependent oxidoreductase" evidence="7">
    <location>
        <begin position="3"/>
        <end position="351"/>
    </location>
</feature>
<dbReference type="GO" id="GO:0019478">
    <property type="term" value="P:D-amino acid catabolic process"/>
    <property type="evidence" value="ECO:0007669"/>
    <property type="project" value="TreeGrafter"/>
</dbReference>
<dbReference type="EMBL" id="KL198067">
    <property type="protein sequence ID" value="KDQ10522.1"/>
    <property type="molecule type" value="Genomic_DNA"/>
</dbReference>
<dbReference type="STRING" id="930990.A0A067MF69"/>
<feature type="binding site" evidence="6">
    <location>
        <position position="336"/>
    </location>
    <ligand>
        <name>D-dopa</name>
        <dbReference type="ChEBI" id="CHEBI:149689"/>
    </ligand>
</feature>
<name>A0A067MF69_BOTB1</name>
<dbReference type="GO" id="GO:0071949">
    <property type="term" value="F:FAD binding"/>
    <property type="evidence" value="ECO:0007669"/>
    <property type="project" value="InterPro"/>
</dbReference>
<evidence type="ECO:0000256" key="6">
    <source>
        <dbReference type="PIRSR" id="PIRSR000189-1"/>
    </source>
</evidence>
<dbReference type="HOGENOM" id="CLU_034311_1_1_1"/>
<dbReference type="InterPro" id="IPR023209">
    <property type="entry name" value="DAO"/>
</dbReference>
<evidence type="ECO:0000256" key="3">
    <source>
        <dbReference type="ARBA" id="ARBA00022630"/>
    </source>
</evidence>
<dbReference type="InterPro" id="IPR006076">
    <property type="entry name" value="FAD-dep_OxRdtase"/>
</dbReference>
<feature type="binding site" evidence="6">
    <location>
        <position position="304"/>
    </location>
    <ligand>
        <name>D-dopa</name>
        <dbReference type="ChEBI" id="CHEBI:149689"/>
    </ligand>
</feature>
<evidence type="ECO:0000256" key="4">
    <source>
        <dbReference type="ARBA" id="ARBA00022827"/>
    </source>
</evidence>
<proteinExistence type="inferred from homology"/>
<dbReference type="PANTHER" id="PTHR11530:SF11">
    <property type="entry name" value="D-ASPARTATE OXIDASE"/>
    <property type="match status" value="1"/>
</dbReference>
<feature type="binding site" evidence="6">
    <location>
        <position position="161"/>
    </location>
    <ligand>
        <name>FAD</name>
        <dbReference type="ChEBI" id="CHEBI:57692"/>
    </ligand>
</feature>
<evidence type="ECO:0000256" key="1">
    <source>
        <dbReference type="ARBA" id="ARBA00001974"/>
    </source>
</evidence>
<feature type="binding site" evidence="6">
    <location>
        <position position="232"/>
    </location>
    <ligand>
        <name>D-dopa</name>
        <dbReference type="ChEBI" id="CHEBI:149689"/>
    </ligand>
</feature>
<dbReference type="Gene3D" id="3.40.50.720">
    <property type="entry name" value="NAD(P)-binding Rossmann-like Domain"/>
    <property type="match status" value="1"/>
</dbReference>
<dbReference type="FunCoup" id="A0A067MF69">
    <property type="interactions" value="61"/>
</dbReference>
<keyword evidence="9" id="KW-1185">Reference proteome</keyword>
<evidence type="ECO:0000256" key="5">
    <source>
        <dbReference type="ARBA" id="ARBA00023002"/>
    </source>
</evidence>
<dbReference type="GO" id="GO:0003884">
    <property type="term" value="F:D-amino-acid oxidase activity"/>
    <property type="evidence" value="ECO:0007669"/>
    <property type="project" value="InterPro"/>
</dbReference>
<evidence type="ECO:0000256" key="2">
    <source>
        <dbReference type="ARBA" id="ARBA00006730"/>
    </source>
</evidence>
<evidence type="ECO:0000313" key="9">
    <source>
        <dbReference type="Proteomes" id="UP000027195"/>
    </source>
</evidence>
<keyword evidence="5" id="KW-0560">Oxidoreductase</keyword>
<dbReference type="Proteomes" id="UP000027195">
    <property type="component" value="Unassembled WGS sequence"/>
</dbReference>
<comment type="cofactor">
    <cofactor evidence="1 6">
        <name>FAD</name>
        <dbReference type="ChEBI" id="CHEBI:57692"/>
    </cofactor>
</comment>
<feature type="binding site" evidence="6">
    <location>
        <begin position="44"/>
        <end position="45"/>
    </location>
    <ligand>
        <name>FAD</name>
        <dbReference type="ChEBI" id="CHEBI:57692"/>
    </ligand>
</feature>